<organism evidence="8 9">
    <name type="scientific">Antribacter soli</name>
    <dbReference type="NCBI Taxonomy" id="2910976"/>
    <lineage>
        <taxon>Bacteria</taxon>
        <taxon>Bacillati</taxon>
        <taxon>Actinomycetota</taxon>
        <taxon>Actinomycetes</taxon>
        <taxon>Micrococcales</taxon>
        <taxon>Promicromonosporaceae</taxon>
        <taxon>Antribacter</taxon>
    </lineage>
</organism>
<dbReference type="FunFam" id="1.10.630.10:FF:000018">
    <property type="entry name" value="Cytochrome P450 monooxygenase"/>
    <property type="match status" value="1"/>
</dbReference>
<dbReference type="PANTHER" id="PTHR46696:SF1">
    <property type="entry name" value="CYTOCHROME P450 YJIB-RELATED"/>
    <property type="match status" value="1"/>
</dbReference>
<evidence type="ECO:0000256" key="3">
    <source>
        <dbReference type="ARBA" id="ARBA00022723"/>
    </source>
</evidence>
<comment type="similarity">
    <text evidence="1 7">Belongs to the cytochrome P450 family.</text>
</comment>
<evidence type="ECO:0000256" key="1">
    <source>
        <dbReference type="ARBA" id="ARBA00010617"/>
    </source>
</evidence>
<gene>
    <name evidence="8" type="ORF">L1785_02870</name>
</gene>
<dbReference type="PANTHER" id="PTHR46696">
    <property type="entry name" value="P450, PUTATIVE (EUROFUNG)-RELATED"/>
    <property type="match status" value="1"/>
</dbReference>
<protein>
    <submittedName>
        <fullName evidence="8">Cytochrome P450</fullName>
    </submittedName>
</protein>
<evidence type="ECO:0000256" key="7">
    <source>
        <dbReference type="RuleBase" id="RU000461"/>
    </source>
</evidence>
<dbReference type="SUPFAM" id="SSF48264">
    <property type="entry name" value="Cytochrome P450"/>
    <property type="match status" value="1"/>
</dbReference>
<evidence type="ECO:0000256" key="5">
    <source>
        <dbReference type="ARBA" id="ARBA00023004"/>
    </source>
</evidence>
<dbReference type="EMBL" id="JAKGSG010000011">
    <property type="protein sequence ID" value="MCF4119913.1"/>
    <property type="molecule type" value="Genomic_DNA"/>
</dbReference>
<evidence type="ECO:0000313" key="8">
    <source>
        <dbReference type="EMBL" id="MCF4119913.1"/>
    </source>
</evidence>
<accession>A0AA41QAK6</accession>
<dbReference type="InterPro" id="IPR036396">
    <property type="entry name" value="Cyt_P450_sf"/>
</dbReference>
<dbReference type="AlphaFoldDB" id="A0AA41QAK6"/>
<keyword evidence="4 7" id="KW-0560">Oxidoreductase</keyword>
<evidence type="ECO:0000256" key="6">
    <source>
        <dbReference type="ARBA" id="ARBA00023033"/>
    </source>
</evidence>
<dbReference type="PRINTS" id="PR00359">
    <property type="entry name" value="BP450"/>
</dbReference>
<dbReference type="Proteomes" id="UP001165405">
    <property type="component" value="Unassembled WGS sequence"/>
</dbReference>
<dbReference type="GO" id="GO:0005506">
    <property type="term" value="F:iron ion binding"/>
    <property type="evidence" value="ECO:0007669"/>
    <property type="project" value="InterPro"/>
</dbReference>
<sequence length="413" mass="45168">MTDTVLTDAAHPMPHITGYPAARDARCPFNPPAEVRTKTSERPVTKVQIWDGSTPWLVTRYADQHALLTDPRLSIDETLPGFPHMTRGRSETAKHTPPLITNTDAPEHTRLRRMVNMPFSVKRVEALRRSIQKIVDDLIDTMLAGNGPVDLVKALGLPVPTLVISELLGVPYDDHEFFQRNSNVTVSHTATEEEVAAASGALAGYLGELIDRKMAEPEDDVLSELAAKVTAGEMARMEAVIMGVAILIAGHETSANMISLGTLVLLQNPDQLDALRGAESPKAVAAAVEELLRYLTIVHTGVRRIALEDIAIGGEVIKAGDGVILDLSAANWDPEEFAEPDRLDLTRSARHHHAFGYGAHQCLGQTLARVELQVVYSTLYRRIPTLRLAVPPDEIEFAFEGVAYGLRSLPVTW</sequence>
<dbReference type="CDD" id="cd11030">
    <property type="entry name" value="CYP105-like"/>
    <property type="match status" value="1"/>
</dbReference>
<dbReference type="Pfam" id="PF00067">
    <property type="entry name" value="p450"/>
    <property type="match status" value="1"/>
</dbReference>
<evidence type="ECO:0000313" key="9">
    <source>
        <dbReference type="Proteomes" id="UP001165405"/>
    </source>
</evidence>
<comment type="caution">
    <text evidence="8">The sequence shown here is derived from an EMBL/GenBank/DDBJ whole genome shotgun (WGS) entry which is preliminary data.</text>
</comment>
<dbReference type="GO" id="GO:0020037">
    <property type="term" value="F:heme binding"/>
    <property type="evidence" value="ECO:0007669"/>
    <property type="project" value="InterPro"/>
</dbReference>
<dbReference type="InterPro" id="IPR002397">
    <property type="entry name" value="Cyt_P450_B"/>
</dbReference>
<keyword evidence="2 7" id="KW-0349">Heme</keyword>
<dbReference type="PRINTS" id="PR00385">
    <property type="entry name" value="P450"/>
</dbReference>
<dbReference type="PROSITE" id="PS00086">
    <property type="entry name" value="CYTOCHROME_P450"/>
    <property type="match status" value="1"/>
</dbReference>
<dbReference type="Gene3D" id="1.10.630.10">
    <property type="entry name" value="Cytochrome P450"/>
    <property type="match status" value="1"/>
</dbReference>
<keyword evidence="6 7" id="KW-0503">Monooxygenase</keyword>
<dbReference type="InterPro" id="IPR001128">
    <property type="entry name" value="Cyt_P450"/>
</dbReference>
<keyword evidence="3 7" id="KW-0479">Metal-binding</keyword>
<evidence type="ECO:0000256" key="4">
    <source>
        <dbReference type="ARBA" id="ARBA00023002"/>
    </source>
</evidence>
<reference evidence="8" key="1">
    <citation type="submission" date="2022-01" db="EMBL/GenBank/DDBJ databases">
        <title>Antribacter sp. nov., isolated from Guizhou of China.</title>
        <authorList>
            <person name="Chengliang C."/>
            <person name="Ya Z."/>
        </authorList>
    </citation>
    <scope>NUCLEOTIDE SEQUENCE</scope>
    <source>
        <strain evidence="8">KLBMP 9083</strain>
    </source>
</reference>
<keyword evidence="9" id="KW-1185">Reference proteome</keyword>
<keyword evidence="5 7" id="KW-0408">Iron</keyword>
<name>A0AA41QAK6_9MICO</name>
<dbReference type="RefSeq" id="WP_236087627.1">
    <property type="nucleotide sequence ID" value="NZ_JAKGSG010000011.1"/>
</dbReference>
<dbReference type="GO" id="GO:0016705">
    <property type="term" value="F:oxidoreductase activity, acting on paired donors, with incorporation or reduction of molecular oxygen"/>
    <property type="evidence" value="ECO:0007669"/>
    <property type="project" value="InterPro"/>
</dbReference>
<dbReference type="InterPro" id="IPR017972">
    <property type="entry name" value="Cyt_P450_CS"/>
</dbReference>
<proteinExistence type="inferred from homology"/>
<evidence type="ECO:0000256" key="2">
    <source>
        <dbReference type="ARBA" id="ARBA00022617"/>
    </source>
</evidence>
<dbReference type="GO" id="GO:0004497">
    <property type="term" value="F:monooxygenase activity"/>
    <property type="evidence" value="ECO:0007669"/>
    <property type="project" value="UniProtKB-KW"/>
</dbReference>